<dbReference type="Proteomes" id="UP000676336">
    <property type="component" value="Unassembled WGS sequence"/>
</dbReference>
<dbReference type="AlphaFoldDB" id="A0A8S3ALF8"/>
<organism evidence="3 4">
    <name type="scientific">Rotaria magnacalcarata</name>
    <dbReference type="NCBI Taxonomy" id="392030"/>
    <lineage>
        <taxon>Eukaryota</taxon>
        <taxon>Metazoa</taxon>
        <taxon>Spiralia</taxon>
        <taxon>Gnathifera</taxon>
        <taxon>Rotifera</taxon>
        <taxon>Eurotatoria</taxon>
        <taxon>Bdelloidea</taxon>
        <taxon>Philodinida</taxon>
        <taxon>Philodinidae</taxon>
        <taxon>Rotaria</taxon>
    </lineage>
</organism>
<reference evidence="3" key="1">
    <citation type="submission" date="2021-02" db="EMBL/GenBank/DDBJ databases">
        <authorList>
            <person name="Nowell W R."/>
        </authorList>
    </citation>
    <scope>NUCLEOTIDE SEQUENCE</scope>
</reference>
<gene>
    <name evidence="1" type="ORF">BYL167_LOCUS32074</name>
    <name evidence="2" type="ORF">GIL414_LOCUS38044</name>
    <name evidence="3" type="ORF">SMN809_LOCUS42736</name>
</gene>
<dbReference type="EMBL" id="CAJOBI010124108">
    <property type="protein sequence ID" value="CAF4692827.1"/>
    <property type="molecule type" value="Genomic_DNA"/>
</dbReference>
<evidence type="ECO:0000313" key="3">
    <source>
        <dbReference type="EMBL" id="CAF4692827.1"/>
    </source>
</evidence>
<accession>A0A8S3ALF8</accession>
<dbReference type="EMBL" id="CAJOBJ010099405">
    <property type="protein sequence ID" value="CAF4580133.1"/>
    <property type="molecule type" value="Genomic_DNA"/>
</dbReference>
<feature type="non-terminal residue" evidence="3">
    <location>
        <position position="53"/>
    </location>
</feature>
<dbReference type="Proteomes" id="UP000681967">
    <property type="component" value="Unassembled WGS sequence"/>
</dbReference>
<evidence type="ECO:0000313" key="1">
    <source>
        <dbReference type="EMBL" id="CAF4412772.1"/>
    </source>
</evidence>
<evidence type="ECO:0008006" key="5">
    <source>
        <dbReference type="Google" id="ProtNLM"/>
    </source>
</evidence>
<protein>
    <recommendedName>
        <fullName evidence="5">DUF4139 domain-containing protein</fullName>
    </recommendedName>
</protein>
<dbReference type="EMBL" id="CAJOBH010058362">
    <property type="protein sequence ID" value="CAF4412772.1"/>
    <property type="molecule type" value="Genomic_DNA"/>
</dbReference>
<evidence type="ECO:0000313" key="2">
    <source>
        <dbReference type="EMBL" id="CAF4580133.1"/>
    </source>
</evidence>
<evidence type="ECO:0000313" key="4">
    <source>
        <dbReference type="Proteomes" id="UP000676336"/>
    </source>
</evidence>
<name>A0A8S3ALF8_9BILA</name>
<dbReference type="Proteomes" id="UP000681720">
    <property type="component" value="Unassembled WGS sequence"/>
</dbReference>
<comment type="caution">
    <text evidence="3">The sequence shown here is derived from an EMBL/GenBank/DDBJ whole genome shotgun (WGS) entry which is preliminary data.</text>
</comment>
<sequence length="53" mass="5907">MTIVVHVADGNIDVALEISYLIGNCSWTASYDVRVSSVEANRQRTQLTYYGII</sequence>
<proteinExistence type="predicted"/>